<feature type="transmembrane region" description="Helical" evidence="1">
    <location>
        <begin position="75"/>
        <end position="100"/>
    </location>
</feature>
<dbReference type="EMBL" id="KZ824268">
    <property type="protein sequence ID" value="RAL16694.1"/>
    <property type="molecule type" value="Genomic_DNA"/>
</dbReference>
<organism evidence="2 3">
    <name type="scientific">Aspergillus homomorphus (strain CBS 101889)</name>
    <dbReference type="NCBI Taxonomy" id="1450537"/>
    <lineage>
        <taxon>Eukaryota</taxon>
        <taxon>Fungi</taxon>
        <taxon>Dikarya</taxon>
        <taxon>Ascomycota</taxon>
        <taxon>Pezizomycotina</taxon>
        <taxon>Eurotiomycetes</taxon>
        <taxon>Eurotiomycetidae</taxon>
        <taxon>Eurotiales</taxon>
        <taxon>Aspergillaceae</taxon>
        <taxon>Aspergillus</taxon>
        <taxon>Aspergillus subgen. Circumdati</taxon>
    </lineage>
</organism>
<dbReference type="VEuPathDB" id="FungiDB:BO97DRAFT_73332"/>
<dbReference type="RefSeq" id="XP_025555848.1">
    <property type="nucleotide sequence ID" value="XM_025701029.1"/>
</dbReference>
<accession>A0A395IEU4</accession>
<dbReference type="Proteomes" id="UP000248961">
    <property type="component" value="Unassembled WGS sequence"/>
</dbReference>
<evidence type="ECO:0000256" key="1">
    <source>
        <dbReference type="SAM" id="Phobius"/>
    </source>
</evidence>
<keyword evidence="3" id="KW-1185">Reference proteome</keyword>
<keyword evidence="1" id="KW-0812">Transmembrane</keyword>
<dbReference type="GeneID" id="37205318"/>
<reference evidence="2 3" key="1">
    <citation type="submission" date="2018-02" db="EMBL/GenBank/DDBJ databases">
        <title>The genomes of Aspergillus section Nigri reveals drivers in fungal speciation.</title>
        <authorList>
            <consortium name="DOE Joint Genome Institute"/>
            <person name="Vesth T.C."/>
            <person name="Nybo J."/>
            <person name="Theobald S."/>
            <person name="Brandl J."/>
            <person name="Frisvad J.C."/>
            <person name="Nielsen K.F."/>
            <person name="Lyhne E.K."/>
            <person name="Kogle M.E."/>
            <person name="Kuo A."/>
            <person name="Riley R."/>
            <person name="Clum A."/>
            <person name="Nolan M."/>
            <person name="Lipzen A."/>
            <person name="Salamov A."/>
            <person name="Henrissat B."/>
            <person name="Wiebenga A."/>
            <person name="De vries R.P."/>
            <person name="Grigoriev I.V."/>
            <person name="Mortensen U.H."/>
            <person name="Andersen M.R."/>
            <person name="Baker S.E."/>
        </authorList>
    </citation>
    <scope>NUCLEOTIDE SEQUENCE [LARGE SCALE GENOMIC DNA]</scope>
    <source>
        <strain evidence="2 3">CBS 101889</strain>
    </source>
</reference>
<evidence type="ECO:0008006" key="4">
    <source>
        <dbReference type="Google" id="ProtNLM"/>
    </source>
</evidence>
<name>A0A395IEU4_ASPHC</name>
<sequence>MRSARTHAGSPGPSLPPLTKCGKERGESLLIAVGGGGASHDSTLAGNARYRLKDRQSENGTDNSIVFSSVYVSLLYFPLFLFASSCLRFSFLFPLTFFGVHRTRCTESYTTLCAVNTFLRNSTCAVFPTKPASLYSPNDDADILSRCLLGRLFAALMTNLAPAMVGPRRCCSSASQKFIR</sequence>
<gene>
    <name evidence="2" type="ORF">BO97DRAFT_73332</name>
</gene>
<protein>
    <recommendedName>
        <fullName evidence="4">Transmembrane protein</fullName>
    </recommendedName>
</protein>
<evidence type="ECO:0000313" key="2">
    <source>
        <dbReference type="EMBL" id="RAL16694.1"/>
    </source>
</evidence>
<dbReference type="AlphaFoldDB" id="A0A395IEU4"/>
<keyword evidence="1" id="KW-1133">Transmembrane helix</keyword>
<evidence type="ECO:0000313" key="3">
    <source>
        <dbReference type="Proteomes" id="UP000248961"/>
    </source>
</evidence>
<keyword evidence="1" id="KW-0472">Membrane</keyword>
<proteinExistence type="predicted"/>